<dbReference type="PANTHER" id="PTHR15615">
    <property type="match status" value="1"/>
</dbReference>
<accession>A0A1Y1XTX7</accession>
<organism evidence="2 3">
    <name type="scientific">Basidiobolus meristosporus CBS 931.73</name>
    <dbReference type="NCBI Taxonomy" id="1314790"/>
    <lineage>
        <taxon>Eukaryota</taxon>
        <taxon>Fungi</taxon>
        <taxon>Fungi incertae sedis</taxon>
        <taxon>Zoopagomycota</taxon>
        <taxon>Entomophthoromycotina</taxon>
        <taxon>Basidiobolomycetes</taxon>
        <taxon>Basidiobolales</taxon>
        <taxon>Basidiobolaceae</taxon>
        <taxon>Basidiobolus</taxon>
    </lineage>
</organism>
<dbReference type="GO" id="GO:0005634">
    <property type="term" value="C:nucleus"/>
    <property type="evidence" value="ECO:0007669"/>
    <property type="project" value="TreeGrafter"/>
</dbReference>
<dbReference type="PANTHER" id="PTHR15615:SF94">
    <property type="entry name" value="PHO85 CYCLIN-6-RELATED"/>
    <property type="match status" value="1"/>
</dbReference>
<dbReference type="GO" id="GO:0019901">
    <property type="term" value="F:protein kinase binding"/>
    <property type="evidence" value="ECO:0007669"/>
    <property type="project" value="InterPro"/>
</dbReference>
<dbReference type="CDD" id="cd20558">
    <property type="entry name" value="CYCLIN_ScPCL7-like"/>
    <property type="match status" value="1"/>
</dbReference>
<dbReference type="AlphaFoldDB" id="A0A1Y1XTX7"/>
<sequence>MVQFDIATHPVKQTVALVSRMLKSMIAINDACGARSPSCFHSRSIPTIGVEEYLLRILKYTPFNNECLLSALIYLDRIVRCSKETASPFAINSYNIHRLLVTGIVIASKYSSDVYFTNSRYAQVAGITLGDLNALELEFLFLSKFDLMVHPLDLLKFGNHLLLSPQPTASHAPTRSRMVTPPPECETPLKSAKTSVSLYVDDLADLMQNTNINRQKLDSHTINALRKNLLLDTGRPHRSALPSPPLLDNSLLEALFNPQNQVPTEKQQKFLMLLHRCSKKILTERNRPMVKRLVRS</sequence>
<dbReference type="Gene3D" id="1.10.472.10">
    <property type="entry name" value="Cyclin-like"/>
    <property type="match status" value="1"/>
</dbReference>
<dbReference type="InterPro" id="IPR036915">
    <property type="entry name" value="Cyclin-like_sf"/>
</dbReference>
<dbReference type="SUPFAM" id="SSF47954">
    <property type="entry name" value="Cyclin-like"/>
    <property type="match status" value="1"/>
</dbReference>
<dbReference type="EMBL" id="MCFE01000467">
    <property type="protein sequence ID" value="ORX89200.1"/>
    <property type="molecule type" value="Genomic_DNA"/>
</dbReference>
<dbReference type="InterPro" id="IPR013922">
    <property type="entry name" value="Cyclin_PHO80-like"/>
</dbReference>
<evidence type="ECO:0000313" key="2">
    <source>
        <dbReference type="EMBL" id="ORX89200.1"/>
    </source>
</evidence>
<name>A0A1Y1XTX7_9FUNG</name>
<evidence type="ECO:0000256" key="1">
    <source>
        <dbReference type="SAM" id="MobiDB-lite"/>
    </source>
</evidence>
<gene>
    <name evidence="2" type="ORF">K493DRAFT_318898</name>
</gene>
<reference evidence="2 3" key="1">
    <citation type="submission" date="2016-07" db="EMBL/GenBank/DDBJ databases">
        <title>Pervasive Adenine N6-methylation of Active Genes in Fungi.</title>
        <authorList>
            <consortium name="DOE Joint Genome Institute"/>
            <person name="Mondo S.J."/>
            <person name="Dannebaum R.O."/>
            <person name="Kuo R.C."/>
            <person name="Labutti K."/>
            <person name="Haridas S."/>
            <person name="Kuo A."/>
            <person name="Salamov A."/>
            <person name="Ahrendt S.R."/>
            <person name="Lipzen A."/>
            <person name="Sullivan W."/>
            <person name="Andreopoulos W.B."/>
            <person name="Clum A."/>
            <person name="Lindquist E."/>
            <person name="Daum C."/>
            <person name="Ramamoorthy G.K."/>
            <person name="Gryganskyi A."/>
            <person name="Culley D."/>
            <person name="Magnuson J.K."/>
            <person name="James T.Y."/>
            <person name="O'Malley M.A."/>
            <person name="Stajich J.E."/>
            <person name="Spatafora J.W."/>
            <person name="Visel A."/>
            <person name="Grigoriev I.V."/>
        </authorList>
    </citation>
    <scope>NUCLEOTIDE SEQUENCE [LARGE SCALE GENOMIC DNA]</scope>
    <source>
        <strain evidence="2 3">CBS 931.73</strain>
    </source>
</reference>
<comment type="caution">
    <text evidence="2">The sequence shown here is derived from an EMBL/GenBank/DDBJ whole genome shotgun (WGS) entry which is preliminary data.</text>
</comment>
<protein>
    <submittedName>
        <fullName evidence="2">Cyclin-domain-containing protein</fullName>
    </submittedName>
</protein>
<dbReference type="Proteomes" id="UP000193498">
    <property type="component" value="Unassembled WGS sequence"/>
</dbReference>
<dbReference type="GO" id="GO:0016538">
    <property type="term" value="F:cyclin-dependent protein serine/threonine kinase regulator activity"/>
    <property type="evidence" value="ECO:0007669"/>
    <property type="project" value="TreeGrafter"/>
</dbReference>
<proteinExistence type="predicted"/>
<feature type="region of interest" description="Disordered" evidence="1">
    <location>
        <begin position="168"/>
        <end position="189"/>
    </location>
</feature>
<keyword evidence="3" id="KW-1185">Reference proteome</keyword>
<evidence type="ECO:0000313" key="3">
    <source>
        <dbReference type="Proteomes" id="UP000193498"/>
    </source>
</evidence>
<dbReference type="OrthoDB" id="1060854at2759"/>
<dbReference type="STRING" id="1314790.A0A1Y1XTX7"/>
<dbReference type="GO" id="GO:0000307">
    <property type="term" value="C:cyclin-dependent protein kinase holoenzyme complex"/>
    <property type="evidence" value="ECO:0007669"/>
    <property type="project" value="TreeGrafter"/>
</dbReference>
<dbReference type="InParanoid" id="A0A1Y1XTX7"/>
<dbReference type="Pfam" id="PF08613">
    <property type="entry name" value="Cyclin"/>
    <property type="match status" value="1"/>
</dbReference>